<protein>
    <submittedName>
        <fullName evidence="1">Uncharacterized protein</fullName>
    </submittedName>
</protein>
<evidence type="ECO:0000313" key="1">
    <source>
        <dbReference type="EMBL" id="GAI38980.1"/>
    </source>
</evidence>
<dbReference type="AlphaFoldDB" id="X1PIY7"/>
<accession>X1PIY7</accession>
<gene>
    <name evidence="1" type="ORF">S06H3_48050</name>
</gene>
<proteinExistence type="predicted"/>
<dbReference type="EMBL" id="BARV01030231">
    <property type="protein sequence ID" value="GAI38980.1"/>
    <property type="molecule type" value="Genomic_DNA"/>
</dbReference>
<reference evidence="1" key="1">
    <citation type="journal article" date="2014" name="Front. Microbiol.">
        <title>High frequency of phylogenetically diverse reductive dehalogenase-homologous genes in deep subseafloor sedimentary metagenomes.</title>
        <authorList>
            <person name="Kawai M."/>
            <person name="Futagami T."/>
            <person name="Toyoda A."/>
            <person name="Takaki Y."/>
            <person name="Nishi S."/>
            <person name="Hori S."/>
            <person name="Arai W."/>
            <person name="Tsubouchi T."/>
            <person name="Morono Y."/>
            <person name="Uchiyama I."/>
            <person name="Ito T."/>
            <person name="Fujiyama A."/>
            <person name="Inagaki F."/>
            <person name="Takami H."/>
        </authorList>
    </citation>
    <scope>NUCLEOTIDE SEQUENCE</scope>
    <source>
        <strain evidence="1">Expedition CK06-06</strain>
    </source>
</reference>
<organism evidence="1">
    <name type="scientific">marine sediment metagenome</name>
    <dbReference type="NCBI Taxonomy" id="412755"/>
    <lineage>
        <taxon>unclassified sequences</taxon>
        <taxon>metagenomes</taxon>
        <taxon>ecological metagenomes</taxon>
    </lineage>
</organism>
<sequence>MFYYSNRNKFADEIEDTGDIGNMICSLLRHSSVKEELWEIFDDLLHSDSLEGLEDALKYWVEEREE</sequence>
<name>X1PIY7_9ZZZZ</name>
<comment type="caution">
    <text evidence="1">The sequence shown here is derived from an EMBL/GenBank/DDBJ whole genome shotgun (WGS) entry which is preliminary data.</text>
</comment>